<dbReference type="RefSeq" id="WP_369285690.1">
    <property type="nucleotide sequence ID" value="NZ_JBFTEG010000001.1"/>
</dbReference>
<feature type="transmembrane region" description="Helical" evidence="1">
    <location>
        <begin position="41"/>
        <end position="60"/>
    </location>
</feature>
<feature type="domain" description="Type II secretion system protein GspB C-terminal" evidence="2">
    <location>
        <begin position="194"/>
        <end position="248"/>
    </location>
</feature>
<evidence type="ECO:0000256" key="1">
    <source>
        <dbReference type="SAM" id="Phobius"/>
    </source>
</evidence>
<dbReference type="Pfam" id="PF16537">
    <property type="entry name" value="T2SSB"/>
    <property type="match status" value="1"/>
</dbReference>
<sequence>MSYILNALKHSESQRNRGEIPHIDSQPEFVKIAPSRWGERLWKWLALAAVLGLLLSLAWMRFASESGPEQVAVPPSVEPAAGIAAVQPSAEAASPAPEPAPGLPALAEMAGVRVSLGEEESGDAAVSAPAPPKVVLELPVSRGVVPAPAPKVQAALAPAPVRAPAVDETPPAEDLTGVSHWKTLPGDVQKQLRELAFTAHIYSSKADARFIRVSGRTLHEGDQLATGLTLRQITRDGIVFSHGGEQYWFGFN</sequence>
<name>A0ABV3YN87_9PSED</name>
<dbReference type="EMBL" id="JBFTEG010000001">
    <property type="protein sequence ID" value="MEX6500772.1"/>
    <property type="molecule type" value="Genomic_DNA"/>
</dbReference>
<evidence type="ECO:0000259" key="2">
    <source>
        <dbReference type="Pfam" id="PF16537"/>
    </source>
</evidence>
<evidence type="ECO:0000313" key="3">
    <source>
        <dbReference type="EMBL" id="MEX6500772.1"/>
    </source>
</evidence>
<gene>
    <name evidence="3" type="ORF">AB5S05_01750</name>
</gene>
<keyword evidence="1" id="KW-0812">Transmembrane</keyword>
<proteinExistence type="predicted"/>
<evidence type="ECO:0000313" key="4">
    <source>
        <dbReference type="Proteomes" id="UP001560296"/>
    </source>
</evidence>
<keyword evidence="1" id="KW-0472">Membrane</keyword>
<keyword evidence="4" id="KW-1185">Reference proteome</keyword>
<protein>
    <submittedName>
        <fullName evidence="3">General secretion pathway protein GspB</fullName>
    </submittedName>
</protein>
<keyword evidence="1" id="KW-1133">Transmembrane helix</keyword>
<dbReference type="Proteomes" id="UP001560296">
    <property type="component" value="Unassembled WGS sequence"/>
</dbReference>
<dbReference type="InterPro" id="IPR032389">
    <property type="entry name" value="GspB_C"/>
</dbReference>
<organism evidence="3 4">
    <name type="scientific">Pseudomonas zhanjiangensis</name>
    <dbReference type="NCBI Taxonomy" id="3239015"/>
    <lineage>
        <taxon>Bacteria</taxon>
        <taxon>Pseudomonadati</taxon>
        <taxon>Pseudomonadota</taxon>
        <taxon>Gammaproteobacteria</taxon>
        <taxon>Pseudomonadales</taxon>
        <taxon>Pseudomonadaceae</taxon>
        <taxon>Pseudomonas</taxon>
    </lineage>
</organism>
<reference evidence="3 4" key="1">
    <citation type="submission" date="2024-07" db="EMBL/GenBank/DDBJ databases">
        <authorList>
            <person name="Li M."/>
        </authorList>
    </citation>
    <scope>NUCLEOTIDE SEQUENCE [LARGE SCALE GENOMIC DNA]</scope>
    <source>
        <strain evidence="3 4">25A3E</strain>
    </source>
</reference>
<comment type="caution">
    <text evidence="3">The sequence shown here is derived from an EMBL/GenBank/DDBJ whole genome shotgun (WGS) entry which is preliminary data.</text>
</comment>
<accession>A0ABV3YN87</accession>